<organism evidence="1 2">
    <name type="scientific">Stephania yunnanensis</name>
    <dbReference type="NCBI Taxonomy" id="152371"/>
    <lineage>
        <taxon>Eukaryota</taxon>
        <taxon>Viridiplantae</taxon>
        <taxon>Streptophyta</taxon>
        <taxon>Embryophyta</taxon>
        <taxon>Tracheophyta</taxon>
        <taxon>Spermatophyta</taxon>
        <taxon>Magnoliopsida</taxon>
        <taxon>Ranunculales</taxon>
        <taxon>Menispermaceae</taxon>
        <taxon>Menispermoideae</taxon>
        <taxon>Cissampelideae</taxon>
        <taxon>Stephania</taxon>
    </lineage>
</organism>
<proteinExistence type="predicted"/>
<accession>A0AAP0L1M2</accession>
<comment type="caution">
    <text evidence="1">The sequence shown here is derived from an EMBL/GenBank/DDBJ whole genome shotgun (WGS) entry which is preliminary data.</text>
</comment>
<evidence type="ECO:0000313" key="1">
    <source>
        <dbReference type="EMBL" id="KAK9162711.1"/>
    </source>
</evidence>
<keyword evidence="2" id="KW-1185">Reference proteome</keyword>
<sequence>MRLQQNSKVVVTGNSNQCKYLKTKYAKNKSNQDIRCVIAVQSKNYICGAMPKRKLH</sequence>
<dbReference type="AlphaFoldDB" id="A0AAP0L1M2"/>
<protein>
    <submittedName>
        <fullName evidence="1">Uncharacterized protein</fullName>
    </submittedName>
</protein>
<gene>
    <name evidence="1" type="ORF">Syun_003613</name>
</gene>
<reference evidence="1 2" key="1">
    <citation type="submission" date="2024-01" db="EMBL/GenBank/DDBJ databases">
        <title>Genome assemblies of Stephania.</title>
        <authorList>
            <person name="Yang L."/>
        </authorList>
    </citation>
    <scope>NUCLEOTIDE SEQUENCE [LARGE SCALE GENOMIC DNA]</scope>
    <source>
        <strain evidence="1">YNDBR</strain>
        <tissue evidence="1">Leaf</tissue>
    </source>
</reference>
<dbReference type="Proteomes" id="UP001420932">
    <property type="component" value="Unassembled WGS sequence"/>
</dbReference>
<name>A0AAP0L1M2_9MAGN</name>
<dbReference type="EMBL" id="JBBNAF010000002">
    <property type="protein sequence ID" value="KAK9162711.1"/>
    <property type="molecule type" value="Genomic_DNA"/>
</dbReference>
<evidence type="ECO:0000313" key="2">
    <source>
        <dbReference type="Proteomes" id="UP001420932"/>
    </source>
</evidence>